<name>A0A420GA69_9SPHI</name>
<dbReference type="GO" id="GO:0005975">
    <property type="term" value="P:carbohydrate metabolic process"/>
    <property type="evidence" value="ECO:0007669"/>
    <property type="project" value="InterPro"/>
</dbReference>
<dbReference type="Gene3D" id="3.90.182.10">
    <property type="entry name" value="Toxin - Anthrax Protective Antigen,domain 1"/>
    <property type="match status" value="1"/>
</dbReference>
<keyword evidence="9" id="KW-1185">Reference proteome</keyword>
<dbReference type="PRINTS" id="PR00738">
    <property type="entry name" value="GLHYDRLASE20"/>
</dbReference>
<proteinExistence type="inferred from homology"/>
<feature type="active site" description="Proton donor" evidence="6">
    <location>
        <position position="343"/>
    </location>
</feature>
<dbReference type="InterPro" id="IPR011658">
    <property type="entry name" value="PA14_dom"/>
</dbReference>
<dbReference type="InterPro" id="IPR025705">
    <property type="entry name" value="Beta_hexosaminidase_sua/sub"/>
</dbReference>
<dbReference type="GO" id="GO:0016020">
    <property type="term" value="C:membrane"/>
    <property type="evidence" value="ECO:0007669"/>
    <property type="project" value="TreeGrafter"/>
</dbReference>
<dbReference type="SUPFAM" id="SSF56988">
    <property type="entry name" value="Anthrax protective antigen"/>
    <property type="match status" value="1"/>
</dbReference>
<dbReference type="Gene3D" id="3.30.379.10">
    <property type="entry name" value="Chitobiase/beta-hexosaminidase domain 2-like"/>
    <property type="match status" value="1"/>
</dbReference>
<comment type="similarity">
    <text evidence="2">Belongs to the glycosyl hydrolase 20 family.</text>
</comment>
<protein>
    <recommendedName>
        <fullName evidence="3">beta-N-acetylhexosaminidase</fullName>
        <ecNumber evidence="3">3.2.1.52</ecNumber>
    </recommendedName>
</protein>
<dbReference type="PANTHER" id="PTHR22600:SF57">
    <property type="entry name" value="BETA-N-ACETYLHEXOSAMINIDASE"/>
    <property type="match status" value="1"/>
</dbReference>
<evidence type="ECO:0000256" key="3">
    <source>
        <dbReference type="ARBA" id="ARBA00012663"/>
    </source>
</evidence>
<dbReference type="PROSITE" id="PS51820">
    <property type="entry name" value="PA14"/>
    <property type="match status" value="1"/>
</dbReference>
<evidence type="ECO:0000256" key="4">
    <source>
        <dbReference type="ARBA" id="ARBA00022801"/>
    </source>
</evidence>
<dbReference type="InterPro" id="IPR015883">
    <property type="entry name" value="Glyco_hydro_20_cat"/>
</dbReference>
<dbReference type="Pfam" id="PF07691">
    <property type="entry name" value="PA14"/>
    <property type="match status" value="1"/>
</dbReference>
<reference evidence="8 9" key="1">
    <citation type="submission" date="2016-07" db="EMBL/GenBank/DDBJ databases">
        <title>Genome analysis of Sphingobacterium siyangense T12B17.</title>
        <authorList>
            <person name="Xu D."/>
            <person name="Su Y."/>
            <person name="Zheng S."/>
        </authorList>
    </citation>
    <scope>NUCLEOTIDE SEQUENCE [LARGE SCALE GENOMIC DNA]</scope>
    <source>
        <strain evidence="8 9">T12B17</strain>
    </source>
</reference>
<dbReference type="Proteomes" id="UP000286402">
    <property type="component" value="Unassembled WGS sequence"/>
</dbReference>
<dbReference type="Pfam" id="PF13287">
    <property type="entry name" value="Fn3_assoc"/>
    <property type="match status" value="1"/>
</dbReference>
<evidence type="ECO:0000256" key="6">
    <source>
        <dbReference type="PIRSR" id="PIRSR625705-1"/>
    </source>
</evidence>
<feature type="domain" description="PA14" evidence="7">
    <location>
        <begin position="622"/>
        <end position="757"/>
    </location>
</feature>
<organism evidence="8 9">
    <name type="scientific">Sphingobacterium siyangense</name>
    <dbReference type="NCBI Taxonomy" id="459529"/>
    <lineage>
        <taxon>Bacteria</taxon>
        <taxon>Pseudomonadati</taxon>
        <taxon>Bacteroidota</taxon>
        <taxon>Sphingobacteriia</taxon>
        <taxon>Sphingobacteriales</taxon>
        <taxon>Sphingobacteriaceae</taxon>
        <taxon>Sphingobacterium</taxon>
    </lineage>
</organism>
<dbReference type="InterPro" id="IPR029018">
    <property type="entry name" value="Hex-like_dom2"/>
</dbReference>
<dbReference type="SMART" id="SM00758">
    <property type="entry name" value="PA14"/>
    <property type="match status" value="1"/>
</dbReference>
<evidence type="ECO:0000256" key="1">
    <source>
        <dbReference type="ARBA" id="ARBA00001231"/>
    </source>
</evidence>
<comment type="caution">
    <text evidence="8">The sequence shown here is derived from an EMBL/GenBank/DDBJ whole genome shotgun (WGS) entry which is preliminary data.</text>
</comment>
<dbReference type="GO" id="GO:0030203">
    <property type="term" value="P:glycosaminoglycan metabolic process"/>
    <property type="evidence" value="ECO:0007669"/>
    <property type="project" value="TreeGrafter"/>
</dbReference>
<dbReference type="SUPFAM" id="SSF51445">
    <property type="entry name" value="(Trans)glycosidases"/>
    <property type="match status" value="1"/>
</dbReference>
<dbReference type="RefSeq" id="WP_120332469.1">
    <property type="nucleotide sequence ID" value="NZ_CP070350.1"/>
</dbReference>
<dbReference type="Pfam" id="PF02838">
    <property type="entry name" value="Glyco_hydro_20b"/>
    <property type="match status" value="1"/>
</dbReference>
<evidence type="ECO:0000259" key="7">
    <source>
        <dbReference type="PROSITE" id="PS51820"/>
    </source>
</evidence>
<dbReference type="SUPFAM" id="SSF55545">
    <property type="entry name" value="beta-N-acetylhexosaminidase-like domain"/>
    <property type="match status" value="1"/>
</dbReference>
<gene>
    <name evidence="8" type="ORF">BCY89_00775</name>
</gene>
<keyword evidence="4" id="KW-0378">Hydrolase</keyword>
<evidence type="ECO:0000313" key="8">
    <source>
        <dbReference type="EMBL" id="RKF42068.1"/>
    </source>
</evidence>
<dbReference type="AlphaFoldDB" id="A0A420GA69"/>
<dbReference type="PANTHER" id="PTHR22600">
    <property type="entry name" value="BETA-HEXOSAMINIDASE"/>
    <property type="match status" value="1"/>
</dbReference>
<dbReference type="InterPro" id="IPR015882">
    <property type="entry name" value="HEX_bac_N"/>
</dbReference>
<dbReference type="InterPro" id="IPR026876">
    <property type="entry name" value="Fn3_assoc_repeat"/>
</dbReference>
<dbReference type="InterPro" id="IPR037524">
    <property type="entry name" value="PA14/GLEYA"/>
</dbReference>
<dbReference type="Gene3D" id="3.20.20.80">
    <property type="entry name" value="Glycosidases"/>
    <property type="match status" value="1"/>
</dbReference>
<dbReference type="Pfam" id="PF00728">
    <property type="entry name" value="Glyco_hydro_20"/>
    <property type="match status" value="1"/>
</dbReference>
<dbReference type="EC" id="3.2.1.52" evidence="3"/>
<evidence type="ECO:0000313" key="9">
    <source>
        <dbReference type="Proteomes" id="UP000286402"/>
    </source>
</evidence>
<dbReference type="EMBL" id="MCAQ01000001">
    <property type="protein sequence ID" value="RKF42068.1"/>
    <property type="molecule type" value="Genomic_DNA"/>
</dbReference>
<evidence type="ECO:0000256" key="5">
    <source>
        <dbReference type="ARBA" id="ARBA00023295"/>
    </source>
</evidence>
<comment type="catalytic activity">
    <reaction evidence="1">
        <text>Hydrolysis of terminal non-reducing N-acetyl-D-hexosamine residues in N-acetyl-beta-D-hexosaminides.</text>
        <dbReference type="EC" id="3.2.1.52"/>
    </reaction>
</comment>
<dbReference type="InterPro" id="IPR017853">
    <property type="entry name" value="GH"/>
</dbReference>
<keyword evidence="5" id="KW-0326">Glycosidase</keyword>
<evidence type="ECO:0000256" key="2">
    <source>
        <dbReference type="ARBA" id="ARBA00006285"/>
    </source>
</evidence>
<dbReference type="GO" id="GO:0004563">
    <property type="term" value="F:beta-N-acetylhexosaminidase activity"/>
    <property type="evidence" value="ECO:0007669"/>
    <property type="project" value="UniProtKB-EC"/>
</dbReference>
<sequence>MNKIFSTLLLSCALYLPTLNFAQQKNALPQLIPFPQQLEAKPGLFQLKGQELDYYIDPALSSKSLSGWIDHSLFGKLNKKNVKKASATLQLIKNQGLSNEGYELIIDQKGVQIIAASEKGAFYGLQTIQQLYLLSGTTAKLALPYVTVKDEPAFQWRGVELDVARHFFPKDYIYKFIDLLATYKFNKFHLHLTDDQGWRIEIKKYPKLTEQGAWRTYNNQDSACFVKAKENPDFNLPKELIRTTNGKEEYGGFYTQQDIRDIVAYAGSRQIEIIPEIDMPGHMMVATKAYPELLLDSQSAGWGKQFSVPISPWKESSYTFVEHVLSEIIELFPSHYIHIGADEVEKDSWSKSAAAQAFMKEKQIPNLHDLQGYFVKRVNNFIRSKNKQSIGWDEILDGSSDTSMMVMYWRGWVKNAPMEAVNRGHRVVMTPTNPLYFDYLPNSSSLDAVYNMSVVPSDISSQKAHLIQGAQANIWTEMIPSTARLEFMILPRLSALSERVWTNKSLYDSYRNRVIAHFGLWNKMGLRYRMPDLNGFAETQVIVDGQSTLKVSNELPQNPIHYTTDGSLPTKQSAVLNGSLVVKKEGPIRFATISPSGAKSELYQVDFKNDTWKKGIKVDESTVVPGLTATFFNGTFTNTSAISGPEVRQEVINNVALSDTIKMPSFGAKIRGYLYVKEKGIYNFYFTCDDGGVLRIHDQLVVDNDGQHAPIMKSGQIALEAGYHPIAVDFLEAGGGFTLKLQYNVNDSKVIDIPKASFFHKKD</sequence>
<dbReference type="CDD" id="cd06563">
    <property type="entry name" value="GH20_chitobiase-like"/>
    <property type="match status" value="1"/>
</dbReference>
<accession>A0A420GA69</accession>